<dbReference type="PATRIC" id="fig|324602.8.peg.2649"/>
<dbReference type="InterPro" id="IPR050074">
    <property type="entry name" value="DHO_dehydrogenase"/>
</dbReference>
<evidence type="ECO:0000256" key="5">
    <source>
        <dbReference type="ARBA" id="ARBA00022975"/>
    </source>
</evidence>
<protein>
    <submittedName>
        <fullName evidence="8">Dihydroorotate dehydrogenase</fullName>
    </submittedName>
</protein>
<dbReference type="RefSeq" id="WP_012258201.1">
    <property type="nucleotide sequence ID" value="NC_010175.1"/>
</dbReference>
<keyword evidence="6" id="KW-0560">Oxidoreductase</keyword>
<reference evidence="9" key="1">
    <citation type="journal article" date="2011" name="BMC Genomics">
        <title>Complete genome sequence of the filamentous anoxygenic phototrophic bacterium Chloroflexus aurantiacus.</title>
        <authorList>
            <person name="Tang K.H."/>
            <person name="Barry K."/>
            <person name="Chertkov O."/>
            <person name="Dalin E."/>
            <person name="Han C.S."/>
            <person name="Hauser L.J."/>
            <person name="Honchak B.M."/>
            <person name="Karbach L.E."/>
            <person name="Land M.L."/>
            <person name="Lapidus A."/>
            <person name="Larimer F.W."/>
            <person name="Mikhailova N."/>
            <person name="Pitluck S."/>
            <person name="Pierson B.K."/>
            <person name="Blankenship R.E."/>
        </authorList>
    </citation>
    <scope>NUCLEOTIDE SEQUENCE [LARGE SCALE GENOMIC DNA]</scope>
    <source>
        <strain evidence="9">ATCC 29366 / DSM 635 / J-10-fl</strain>
    </source>
</reference>
<dbReference type="InterPro" id="IPR013785">
    <property type="entry name" value="Aldolase_TIM"/>
</dbReference>
<dbReference type="GO" id="GO:0006207">
    <property type="term" value="P:'de novo' pyrimidine nucleobase biosynthetic process"/>
    <property type="evidence" value="ECO:0000318"/>
    <property type="project" value="GO_Central"/>
</dbReference>
<keyword evidence="4" id="KW-0288">FMN</keyword>
<evidence type="ECO:0000256" key="2">
    <source>
        <dbReference type="ARBA" id="ARBA00004725"/>
    </source>
</evidence>
<dbReference type="AlphaFoldDB" id="A9WGL5"/>
<dbReference type="Proteomes" id="UP000002008">
    <property type="component" value="Chromosome"/>
</dbReference>
<sequence length="278" mass="28135">MIELAPHNPYGLTIASPVIAAAGSLGDVVGVARWLGLQRADADHGLGAIISSTVTMSGRRGQPQLLATPAGTLYHHGGFSLGVRQVRERLAPRWATYHVPILVSLAGPDAAAVASDLNDTPGIAGFELALPALTAVEAAQRVSAVRQATVLPLLVRLPGELPDPVAVATACAAAGADALALIGGMPGCMPQPSGELVYGRLGGPAIFPIALRIVASVATTVQVPVIGMGGVTTPAHAQAMLRAGARAVALASALVTDLRRGQTIAGSLRGDNFKSETI</sequence>
<dbReference type="PROSITE" id="PS00912">
    <property type="entry name" value="DHODEHASE_2"/>
    <property type="match status" value="1"/>
</dbReference>
<dbReference type="InterPro" id="IPR012135">
    <property type="entry name" value="Dihydroorotate_DH_1_2"/>
</dbReference>
<dbReference type="PANTHER" id="PTHR48109">
    <property type="entry name" value="DIHYDROOROTATE DEHYDROGENASE (QUINONE), MITOCHONDRIAL-RELATED"/>
    <property type="match status" value="1"/>
</dbReference>
<dbReference type="GO" id="GO:0005737">
    <property type="term" value="C:cytoplasm"/>
    <property type="evidence" value="ECO:0000318"/>
    <property type="project" value="GO_Central"/>
</dbReference>
<keyword evidence="9" id="KW-1185">Reference proteome</keyword>
<keyword evidence="5" id="KW-0665">Pyrimidine biosynthesis</keyword>
<dbReference type="PIRSF" id="PIRSF000164">
    <property type="entry name" value="DHO_oxidase"/>
    <property type="match status" value="1"/>
</dbReference>
<evidence type="ECO:0000313" key="9">
    <source>
        <dbReference type="Proteomes" id="UP000002008"/>
    </source>
</evidence>
<dbReference type="UniPathway" id="UPA00070"/>
<comment type="cofactor">
    <cofactor evidence="1">
        <name>FMN</name>
        <dbReference type="ChEBI" id="CHEBI:58210"/>
    </cofactor>
</comment>
<dbReference type="STRING" id="324602.Caur_2338"/>
<feature type="domain" description="Dihydroorotate dehydrogenase catalytic" evidence="7">
    <location>
        <begin position="11"/>
        <end position="255"/>
    </location>
</feature>
<evidence type="ECO:0000256" key="1">
    <source>
        <dbReference type="ARBA" id="ARBA00001917"/>
    </source>
</evidence>
<evidence type="ECO:0000259" key="7">
    <source>
        <dbReference type="Pfam" id="PF01180"/>
    </source>
</evidence>
<dbReference type="GO" id="GO:0044205">
    <property type="term" value="P:'de novo' UMP biosynthetic process"/>
    <property type="evidence" value="ECO:0007669"/>
    <property type="project" value="UniProtKB-UniPathway"/>
</dbReference>
<dbReference type="PANTHER" id="PTHR48109:SF1">
    <property type="entry name" value="DIHYDROOROTATE DEHYDROGENASE (FUMARATE)"/>
    <property type="match status" value="1"/>
</dbReference>
<organism evidence="8 9">
    <name type="scientific">Chloroflexus aurantiacus (strain ATCC 29366 / DSM 635 / J-10-fl)</name>
    <dbReference type="NCBI Taxonomy" id="324602"/>
    <lineage>
        <taxon>Bacteria</taxon>
        <taxon>Bacillati</taxon>
        <taxon>Chloroflexota</taxon>
        <taxon>Chloroflexia</taxon>
        <taxon>Chloroflexales</taxon>
        <taxon>Chloroflexineae</taxon>
        <taxon>Chloroflexaceae</taxon>
        <taxon>Chloroflexus</taxon>
    </lineage>
</organism>
<dbReference type="HOGENOM" id="CLU_042042_2_0_0"/>
<comment type="pathway">
    <text evidence="2">Pyrimidine metabolism; UMP biosynthesis via de novo pathway.</text>
</comment>
<gene>
    <name evidence="8" type="ordered locus">Caur_2338</name>
</gene>
<evidence type="ECO:0000256" key="3">
    <source>
        <dbReference type="ARBA" id="ARBA00022630"/>
    </source>
</evidence>
<dbReference type="InterPro" id="IPR005720">
    <property type="entry name" value="Dihydroorotate_DH_cat"/>
</dbReference>
<dbReference type="EMBL" id="CP000909">
    <property type="protein sequence ID" value="ABY35547.1"/>
    <property type="molecule type" value="Genomic_DNA"/>
</dbReference>
<dbReference type="eggNOG" id="COG0167">
    <property type="taxonomic scope" value="Bacteria"/>
</dbReference>
<dbReference type="EnsemblBacteria" id="ABY35547">
    <property type="protein sequence ID" value="ABY35547"/>
    <property type="gene ID" value="Caur_2338"/>
</dbReference>
<name>A9WGL5_CHLAA</name>
<dbReference type="InterPro" id="IPR001295">
    <property type="entry name" value="Dihydroorotate_DH_CS"/>
</dbReference>
<dbReference type="Pfam" id="PF01180">
    <property type="entry name" value="DHO_dh"/>
    <property type="match status" value="1"/>
</dbReference>
<dbReference type="Gene3D" id="3.20.20.70">
    <property type="entry name" value="Aldolase class I"/>
    <property type="match status" value="1"/>
</dbReference>
<accession>A9WGL5</accession>
<keyword evidence="3" id="KW-0285">Flavoprotein</keyword>
<dbReference type="FunCoup" id="A9WGL5">
    <property type="interactions" value="501"/>
</dbReference>
<dbReference type="KEGG" id="cau:Caur_2338"/>
<evidence type="ECO:0000256" key="6">
    <source>
        <dbReference type="ARBA" id="ARBA00023002"/>
    </source>
</evidence>
<proteinExistence type="predicted"/>
<dbReference type="SUPFAM" id="SSF51395">
    <property type="entry name" value="FMN-linked oxidoreductases"/>
    <property type="match status" value="1"/>
</dbReference>
<evidence type="ECO:0000313" key="8">
    <source>
        <dbReference type="EMBL" id="ABY35547.1"/>
    </source>
</evidence>
<dbReference type="InParanoid" id="A9WGL5"/>
<dbReference type="GO" id="GO:0004152">
    <property type="term" value="F:dihydroorotate dehydrogenase activity"/>
    <property type="evidence" value="ECO:0000318"/>
    <property type="project" value="GO_Central"/>
</dbReference>
<evidence type="ECO:0000256" key="4">
    <source>
        <dbReference type="ARBA" id="ARBA00022643"/>
    </source>
</evidence>